<evidence type="ECO:0000259" key="1">
    <source>
        <dbReference type="PROSITE" id="PS50181"/>
    </source>
</evidence>
<gene>
    <name evidence="2" type="ORF">RCOM_1513810</name>
</gene>
<dbReference type="KEGG" id="rcu:8277374"/>
<name>B9R957_RICCO</name>
<accession>B9R957</accession>
<keyword evidence="3" id="KW-1185">Reference proteome</keyword>
<dbReference type="PANTHER" id="PTHR34145:SF28">
    <property type="entry name" value="F-BOX DOMAIN-CONTAINING PROTEIN"/>
    <property type="match status" value="1"/>
</dbReference>
<dbReference type="PROSITE" id="PS50181">
    <property type="entry name" value="FBOX"/>
    <property type="match status" value="1"/>
</dbReference>
<dbReference type="OrthoDB" id="594804at2759"/>
<proteinExistence type="predicted"/>
<dbReference type="InParanoid" id="B9R957"/>
<dbReference type="Pfam" id="PF23622">
    <property type="entry name" value="LRR_At1g61320_AtMIF1"/>
    <property type="match status" value="1"/>
</dbReference>
<dbReference type="InterPro" id="IPR032675">
    <property type="entry name" value="LRR_dom_sf"/>
</dbReference>
<protein>
    <recommendedName>
        <fullName evidence="1">F-box domain-containing protein</fullName>
    </recommendedName>
</protein>
<evidence type="ECO:0000313" key="2">
    <source>
        <dbReference type="EMBL" id="EEF52134.1"/>
    </source>
</evidence>
<dbReference type="PANTHER" id="PTHR34145">
    <property type="entry name" value="OS02G0105600 PROTEIN"/>
    <property type="match status" value="1"/>
</dbReference>
<dbReference type="eggNOG" id="ENOG502RZR2">
    <property type="taxonomic scope" value="Eukaryota"/>
</dbReference>
<dbReference type="Pfam" id="PF00646">
    <property type="entry name" value="F-box"/>
    <property type="match status" value="1"/>
</dbReference>
<feature type="domain" description="F-box" evidence="1">
    <location>
        <begin position="12"/>
        <end position="64"/>
    </location>
</feature>
<dbReference type="InterPro" id="IPR001810">
    <property type="entry name" value="F-box_dom"/>
</dbReference>
<sequence length="493" mass="57823">MGEVQNDQRHLSNVISRLPDEVLQTILDKVPVIDAVSTGFLSRRWRDLWKYISIIEFDPSWVELTGKEIVSSLNQFICLHRGIKIQRFSVKFTYQPEMSPSIDSWILFAINKHVEELDLDFDVADTNIIQNTAYAPCYKLLPSVFNSKSLVSLILCFCDLELPTSIQLHSLKVLRLHRIELPQDAIQMLTSNAPVLQQLFLSDCNRTRDLRIHVAPSPRFCNLVIIENFFPVNHTTKIYIKAPTAFQVAFMGSMPRSRYIIEEVPECEETHFSLQGMFTACGKYGINILVDDSRALRYEFVLQELLARFRHTDTLHMCNWCLQLLSLRELRNLRRFAINCTILEISSTFWKWELPGFIYMLKSCHRLEELIIVMAPNNDQIQIPQDYLFQYDFDEKRFLDVQDLGLELENLRTVRFKVMHGDYQTWEDETFSLERFFNGALLAIEITKLLRDHAVNLRSIEFATTKQEIEIFFEDLERDDDDDRPMIKVHLAY</sequence>
<organism evidence="2 3">
    <name type="scientific">Ricinus communis</name>
    <name type="common">Castor bean</name>
    <dbReference type="NCBI Taxonomy" id="3988"/>
    <lineage>
        <taxon>Eukaryota</taxon>
        <taxon>Viridiplantae</taxon>
        <taxon>Streptophyta</taxon>
        <taxon>Embryophyta</taxon>
        <taxon>Tracheophyta</taxon>
        <taxon>Spermatophyta</taxon>
        <taxon>Magnoliopsida</taxon>
        <taxon>eudicotyledons</taxon>
        <taxon>Gunneridae</taxon>
        <taxon>Pentapetalae</taxon>
        <taxon>rosids</taxon>
        <taxon>fabids</taxon>
        <taxon>Malpighiales</taxon>
        <taxon>Euphorbiaceae</taxon>
        <taxon>Acalyphoideae</taxon>
        <taxon>Acalypheae</taxon>
        <taxon>Ricinus</taxon>
    </lineage>
</organism>
<dbReference type="EMBL" id="EQ973773">
    <property type="protein sequence ID" value="EEF52134.1"/>
    <property type="molecule type" value="Genomic_DNA"/>
</dbReference>
<dbReference type="SMART" id="SM00256">
    <property type="entry name" value="FBOX"/>
    <property type="match status" value="1"/>
</dbReference>
<dbReference type="Proteomes" id="UP000008311">
    <property type="component" value="Unassembled WGS sequence"/>
</dbReference>
<dbReference type="Gene3D" id="1.20.1280.50">
    <property type="match status" value="1"/>
</dbReference>
<reference evidence="3" key="1">
    <citation type="journal article" date="2010" name="Nat. Biotechnol.">
        <title>Draft genome sequence of the oilseed species Ricinus communis.</title>
        <authorList>
            <person name="Chan A.P."/>
            <person name="Crabtree J."/>
            <person name="Zhao Q."/>
            <person name="Lorenzi H."/>
            <person name="Orvis J."/>
            <person name="Puiu D."/>
            <person name="Melake-Berhan A."/>
            <person name="Jones K.M."/>
            <person name="Redman J."/>
            <person name="Chen G."/>
            <person name="Cahoon E.B."/>
            <person name="Gedil M."/>
            <person name="Stanke M."/>
            <person name="Haas B.J."/>
            <person name="Wortman J.R."/>
            <person name="Fraser-Liggett C.M."/>
            <person name="Ravel J."/>
            <person name="Rabinowicz P.D."/>
        </authorList>
    </citation>
    <scope>NUCLEOTIDE SEQUENCE [LARGE SCALE GENOMIC DNA]</scope>
    <source>
        <strain evidence="3">cv. Hale</strain>
    </source>
</reference>
<dbReference type="OMA" id="YDWISTM"/>
<dbReference type="AlphaFoldDB" id="B9R957"/>
<evidence type="ECO:0000313" key="3">
    <source>
        <dbReference type="Proteomes" id="UP000008311"/>
    </source>
</evidence>
<dbReference type="InterPro" id="IPR055357">
    <property type="entry name" value="LRR_At1g61320_AtMIF1"/>
</dbReference>
<dbReference type="SUPFAM" id="SSF81383">
    <property type="entry name" value="F-box domain"/>
    <property type="match status" value="1"/>
</dbReference>
<dbReference type="SUPFAM" id="SSF52047">
    <property type="entry name" value="RNI-like"/>
    <property type="match status" value="1"/>
</dbReference>
<dbReference type="InterPro" id="IPR036047">
    <property type="entry name" value="F-box-like_dom_sf"/>
</dbReference>
<dbReference type="Gene3D" id="3.80.10.10">
    <property type="entry name" value="Ribonuclease Inhibitor"/>
    <property type="match status" value="1"/>
</dbReference>
<dbReference type="InterPro" id="IPR053772">
    <property type="entry name" value="At1g61320/At1g61330-like"/>
</dbReference>